<evidence type="ECO:0000313" key="2">
    <source>
        <dbReference type="Proteomes" id="UP001153737"/>
    </source>
</evidence>
<reference evidence="1" key="2">
    <citation type="submission" date="2022-10" db="EMBL/GenBank/DDBJ databases">
        <authorList>
            <consortium name="ENA_rothamsted_submissions"/>
            <consortium name="culmorum"/>
            <person name="King R."/>
        </authorList>
    </citation>
    <scope>NUCLEOTIDE SEQUENCE</scope>
</reference>
<dbReference type="EMBL" id="OU896709">
    <property type="protein sequence ID" value="CAH1159931.1"/>
    <property type="molecule type" value="Genomic_DNA"/>
</dbReference>
<dbReference type="InterPro" id="IPR001356">
    <property type="entry name" value="HD"/>
</dbReference>
<dbReference type="OrthoDB" id="8184381at2759"/>
<dbReference type="Proteomes" id="UP001153737">
    <property type="component" value="Chromosome 3"/>
</dbReference>
<gene>
    <name evidence="1" type="ORF">PHAECO_LOCUS7640</name>
</gene>
<dbReference type="CDD" id="cd00086">
    <property type="entry name" value="homeodomain"/>
    <property type="match status" value="1"/>
</dbReference>
<dbReference type="AlphaFoldDB" id="A0A9P0GTW3"/>
<keyword evidence="2" id="KW-1185">Reference proteome</keyword>
<accession>A0A9P0GTW3</accession>
<reference evidence="1" key="1">
    <citation type="submission" date="2022-01" db="EMBL/GenBank/DDBJ databases">
        <authorList>
            <person name="King R."/>
        </authorList>
    </citation>
    <scope>NUCLEOTIDE SEQUENCE</scope>
</reference>
<evidence type="ECO:0000313" key="1">
    <source>
        <dbReference type="EMBL" id="CAH1159931.1"/>
    </source>
</evidence>
<organism evidence="1 2">
    <name type="scientific">Phaedon cochleariae</name>
    <name type="common">Mustard beetle</name>
    <dbReference type="NCBI Taxonomy" id="80249"/>
    <lineage>
        <taxon>Eukaryota</taxon>
        <taxon>Metazoa</taxon>
        <taxon>Ecdysozoa</taxon>
        <taxon>Arthropoda</taxon>
        <taxon>Hexapoda</taxon>
        <taxon>Insecta</taxon>
        <taxon>Pterygota</taxon>
        <taxon>Neoptera</taxon>
        <taxon>Endopterygota</taxon>
        <taxon>Coleoptera</taxon>
        <taxon>Polyphaga</taxon>
        <taxon>Cucujiformia</taxon>
        <taxon>Chrysomeloidea</taxon>
        <taxon>Chrysomelidae</taxon>
        <taxon>Chrysomelinae</taxon>
        <taxon>Chrysomelini</taxon>
        <taxon>Phaedon</taxon>
    </lineage>
</organism>
<sequence length="344" mass="37751">MSGPTISTNTTISMLGIFINYTLPWENYVRFIAKAASQKLGCLFCAKIYFTPEQLLMIYKALLQPVWFSNRRAKWRREEKLRNQRRSVDHVGAISPPASAPRLPINSGFNSMYSIPQPIATMADTYRFNSDNGDTLPKTGKFDEPTDTPIRRIEIIDEPNIDGIWITGLMSPLEAYPNSYLGQQNQCEGDVSPKCGIFGSQLEGSNRLWNVKPNALFLFNAVPGLHQAMSLKSSVPVFVTQLGILASMQNGLTSSCLQQREATGYPYMFHDPLHSLSSSYNSRGCNPAVAHAQPTTHPAYGPSAPSSVPVSTGTGVISAGVSVPVQIPSQSTAELASSYWPRLQ</sequence>
<dbReference type="GO" id="GO:0003677">
    <property type="term" value="F:DNA binding"/>
    <property type="evidence" value="ECO:0007669"/>
    <property type="project" value="InterPro"/>
</dbReference>
<protein>
    <submittedName>
        <fullName evidence="1">Uncharacterized protein</fullName>
    </submittedName>
</protein>
<proteinExistence type="predicted"/>
<name>A0A9P0GTW3_PHACE</name>